<gene>
    <name evidence="1" type="ORF">KQI86_06800</name>
</gene>
<comment type="caution">
    <text evidence="1">The sequence shown here is derived from an EMBL/GenBank/DDBJ whole genome shotgun (WGS) entry which is preliminary data.</text>
</comment>
<organism evidence="1 2">
    <name type="scientific">Clostridium mobile</name>
    <dbReference type="NCBI Taxonomy" id="2841512"/>
    <lineage>
        <taxon>Bacteria</taxon>
        <taxon>Bacillati</taxon>
        <taxon>Bacillota</taxon>
        <taxon>Clostridia</taxon>
        <taxon>Eubacteriales</taxon>
        <taxon>Clostridiaceae</taxon>
        <taxon>Clostridium</taxon>
    </lineage>
</organism>
<proteinExistence type="predicted"/>
<protein>
    <submittedName>
        <fullName evidence="1">Uncharacterized protein</fullName>
    </submittedName>
</protein>
<evidence type="ECO:0000313" key="2">
    <source>
        <dbReference type="Proteomes" id="UP000726170"/>
    </source>
</evidence>
<dbReference type="RefSeq" id="WP_216438530.1">
    <property type="nucleotide sequence ID" value="NZ_JAHLQF010000002.1"/>
</dbReference>
<evidence type="ECO:0000313" key="1">
    <source>
        <dbReference type="EMBL" id="MBU5484034.1"/>
    </source>
</evidence>
<name>A0ABS6EFR2_9CLOT</name>
<accession>A0ABS6EFR2</accession>
<reference evidence="1 2" key="1">
    <citation type="submission" date="2021-06" db="EMBL/GenBank/DDBJ databases">
        <authorList>
            <person name="Sun Q."/>
            <person name="Li D."/>
        </authorList>
    </citation>
    <scope>NUCLEOTIDE SEQUENCE [LARGE SCALE GENOMIC DNA]</scope>
    <source>
        <strain evidence="1 2">MSJ-11</strain>
    </source>
</reference>
<sequence length="66" mass="8017">MYGELPNVTIAYTSGEEDNYRMNKEEIEELTKWLRDTGDERLFEYETDLYRFFINKKSIANVTIRR</sequence>
<dbReference type="EMBL" id="JAHLQF010000002">
    <property type="protein sequence ID" value="MBU5484034.1"/>
    <property type="molecule type" value="Genomic_DNA"/>
</dbReference>
<dbReference type="Proteomes" id="UP000726170">
    <property type="component" value="Unassembled WGS sequence"/>
</dbReference>
<keyword evidence="2" id="KW-1185">Reference proteome</keyword>